<sequence>MSGSALFGHFFFSFFLSLSLWLADCRADLDLPTCPCPTHTPPYYTKMPPYSPRMPC</sequence>
<evidence type="ECO:0000313" key="3">
    <source>
        <dbReference type="Proteomes" id="UP000240883"/>
    </source>
</evidence>
<accession>A0A2T2NFS2</accession>
<evidence type="ECO:0000256" key="1">
    <source>
        <dbReference type="SAM" id="SignalP"/>
    </source>
</evidence>
<feature type="signal peptide" evidence="1">
    <location>
        <begin position="1"/>
        <end position="27"/>
    </location>
</feature>
<keyword evidence="3" id="KW-1185">Reference proteome</keyword>
<organism evidence="2 3">
    <name type="scientific">Corynespora cassiicola Philippines</name>
    <dbReference type="NCBI Taxonomy" id="1448308"/>
    <lineage>
        <taxon>Eukaryota</taxon>
        <taxon>Fungi</taxon>
        <taxon>Dikarya</taxon>
        <taxon>Ascomycota</taxon>
        <taxon>Pezizomycotina</taxon>
        <taxon>Dothideomycetes</taxon>
        <taxon>Pleosporomycetidae</taxon>
        <taxon>Pleosporales</taxon>
        <taxon>Corynesporascaceae</taxon>
        <taxon>Corynespora</taxon>
    </lineage>
</organism>
<dbReference type="AlphaFoldDB" id="A0A2T2NFS2"/>
<protein>
    <submittedName>
        <fullName evidence="2">Uncharacterized protein</fullName>
    </submittedName>
</protein>
<keyword evidence="1" id="KW-0732">Signal</keyword>
<feature type="chain" id="PRO_5015654697" evidence="1">
    <location>
        <begin position="28"/>
        <end position="56"/>
    </location>
</feature>
<gene>
    <name evidence="2" type="ORF">BS50DRAFT_575728</name>
</gene>
<reference evidence="2 3" key="1">
    <citation type="journal article" date="2018" name="Front. Microbiol.">
        <title>Genome-Wide Analysis of Corynespora cassiicola Leaf Fall Disease Putative Effectors.</title>
        <authorList>
            <person name="Lopez D."/>
            <person name="Ribeiro S."/>
            <person name="Label P."/>
            <person name="Fumanal B."/>
            <person name="Venisse J.S."/>
            <person name="Kohler A."/>
            <person name="de Oliveira R.R."/>
            <person name="Labutti K."/>
            <person name="Lipzen A."/>
            <person name="Lail K."/>
            <person name="Bauer D."/>
            <person name="Ohm R.A."/>
            <person name="Barry K.W."/>
            <person name="Spatafora J."/>
            <person name="Grigoriev I.V."/>
            <person name="Martin F.M."/>
            <person name="Pujade-Renaud V."/>
        </authorList>
    </citation>
    <scope>NUCLEOTIDE SEQUENCE [LARGE SCALE GENOMIC DNA]</scope>
    <source>
        <strain evidence="2 3">Philippines</strain>
    </source>
</reference>
<proteinExistence type="predicted"/>
<evidence type="ECO:0000313" key="2">
    <source>
        <dbReference type="EMBL" id="PSN64282.1"/>
    </source>
</evidence>
<dbReference type="Proteomes" id="UP000240883">
    <property type="component" value="Unassembled WGS sequence"/>
</dbReference>
<name>A0A2T2NFS2_CORCC</name>
<dbReference type="EMBL" id="KZ678138">
    <property type="protein sequence ID" value="PSN64282.1"/>
    <property type="molecule type" value="Genomic_DNA"/>
</dbReference>